<sequence>MKSQSNGRRNKAVLHIALCNNKESLLGVGGKAVEEQERPRAAAELMVAVEVEDSVGGAVGWRSGGRWR</sequence>
<protein>
    <submittedName>
        <fullName evidence="1">Uncharacterized protein</fullName>
    </submittedName>
</protein>
<organism evidence="1">
    <name type="scientific">Arundo donax</name>
    <name type="common">Giant reed</name>
    <name type="synonym">Donax arundinaceus</name>
    <dbReference type="NCBI Taxonomy" id="35708"/>
    <lineage>
        <taxon>Eukaryota</taxon>
        <taxon>Viridiplantae</taxon>
        <taxon>Streptophyta</taxon>
        <taxon>Embryophyta</taxon>
        <taxon>Tracheophyta</taxon>
        <taxon>Spermatophyta</taxon>
        <taxon>Magnoliopsida</taxon>
        <taxon>Liliopsida</taxon>
        <taxon>Poales</taxon>
        <taxon>Poaceae</taxon>
        <taxon>PACMAD clade</taxon>
        <taxon>Arundinoideae</taxon>
        <taxon>Arundineae</taxon>
        <taxon>Arundo</taxon>
    </lineage>
</organism>
<proteinExistence type="predicted"/>
<dbReference type="AlphaFoldDB" id="A0A0A8XVT6"/>
<reference evidence="1" key="2">
    <citation type="journal article" date="2015" name="Data Brief">
        <title>Shoot transcriptome of the giant reed, Arundo donax.</title>
        <authorList>
            <person name="Barrero R.A."/>
            <person name="Guerrero F.D."/>
            <person name="Moolhuijzen P."/>
            <person name="Goolsby J.A."/>
            <person name="Tidwell J."/>
            <person name="Bellgard S.E."/>
            <person name="Bellgard M.I."/>
        </authorList>
    </citation>
    <scope>NUCLEOTIDE SEQUENCE</scope>
    <source>
        <tissue evidence="1">Shoot tissue taken approximately 20 cm above the soil surface</tissue>
    </source>
</reference>
<dbReference type="EMBL" id="GBRH01282073">
    <property type="protein sequence ID" value="JAD15822.1"/>
    <property type="molecule type" value="Transcribed_RNA"/>
</dbReference>
<name>A0A0A8XVT6_ARUDO</name>
<accession>A0A0A8XVT6</accession>
<evidence type="ECO:0000313" key="1">
    <source>
        <dbReference type="EMBL" id="JAD15822.1"/>
    </source>
</evidence>
<reference evidence="1" key="1">
    <citation type="submission" date="2014-09" db="EMBL/GenBank/DDBJ databases">
        <authorList>
            <person name="Magalhaes I.L.F."/>
            <person name="Oliveira U."/>
            <person name="Santos F.R."/>
            <person name="Vidigal T.H.D.A."/>
            <person name="Brescovit A.D."/>
            <person name="Santos A.J."/>
        </authorList>
    </citation>
    <scope>NUCLEOTIDE SEQUENCE</scope>
    <source>
        <tissue evidence="1">Shoot tissue taken approximately 20 cm above the soil surface</tissue>
    </source>
</reference>